<evidence type="ECO:0008006" key="4">
    <source>
        <dbReference type="Google" id="ProtNLM"/>
    </source>
</evidence>
<dbReference type="Proteomes" id="UP001562425">
    <property type="component" value="Unassembled WGS sequence"/>
</dbReference>
<accession>A0ABD1CH55</accession>
<dbReference type="AlphaFoldDB" id="A0ABD1CH55"/>
<evidence type="ECO:0000313" key="2">
    <source>
        <dbReference type="EMBL" id="KAL1375709.1"/>
    </source>
</evidence>
<dbReference type="EMBL" id="JBEHCU010012265">
    <property type="protein sequence ID" value="KAL1375709.1"/>
    <property type="molecule type" value="Genomic_DNA"/>
</dbReference>
<protein>
    <recommendedName>
        <fullName evidence="4">40S ribosomal protein S2</fullName>
    </recommendedName>
</protein>
<sequence length="193" mass="20741">MRASRGGRERGRGRGKEDSKEWDPVTELVRDGKIRTLEEIYLYSLPILNRSLKDECAEDHARPKADSCRSVPVSRRSSPSVTLTASSVSASSAARKWPPPSAVPLSWPSCRSCRFAVVTGVTISASPTPCSARSLASAVTVLVHLNPVRIVPAPVPKKLLQMAGIEDCVGVAKLEIRVTSYTNLSGGSSAMLR</sequence>
<reference evidence="2 3" key="1">
    <citation type="submission" date="2024-05" db="EMBL/GenBank/DDBJ databases">
        <title>Culex pipiens pipiens assembly and annotation.</title>
        <authorList>
            <person name="Alout H."/>
            <person name="Durand T."/>
        </authorList>
    </citation>
    <scope>NUCLEOTIDE SEQUENCE [LARGE SCALE GENOMIC DNA]</scope>
    <source>
        <strain evidence="2">HA-2024</strain>
        <tissue evidence="2">Whole body</tissue>
    </source>
</reference>
<evidence type="ECO:0000313" key="3">
    <source>
        <dbReference type="Proteomes" id="UP001562425"/>
    </source>
</evidence>
<feature type="region of interest" description="Disordered" evidence="1">
    <location>
        <begin position="1"/>
        <end position="24"/>
    </location>
</feature>
<dbReference type="InterPro" id="IPR014721">
    <property type="entry name" value="Ribsml_uS5_D2-typ_fold_subgr"/>
</dbReference>
<name>A0ABD1CH55_CULPP</name>
<gene>
    <name evidence="2" type="ORF">pipiens_017338</name>
</gene>
<evidence type="ECO:0000256" key="1">
    <source>
        <dbReference type="SAM" id="MobiDB-lite"/>
    </source>
</evidence>
<comment type="caution">
    <text evidence="2">The sequence shown here is derived from an EMBL/GenBank/DDBJ whole genome shotgun (WGS) entry which is preliminary data.</text>
</comment>
<dbReference type="Gene3D" id="3.30.160.20">
    <property type="match status" value="1"/>
</dbReference>
<keyword evidence="3" id="KW-1185">Reference proteome</keyword>
<dbReference type="Gene3D" id="3.30.230.10">
    <property type="match status" value="1"/>
</dbReference>
<proteinExistence type="predicted"/>
<organism evidence="2 3">
    <name type="scientific">Culex pipiens pipiens</name>
    <name type="common">Northern house mosquito</name>
    <dbReference type="NCBI Taxonomy" id="38569"/>
    <lineage>
        <taxon>Eukaryota</taxon>
        <taxon>Metazoa</taxon>
        <taxon>Ecdysozoa</taxon>
        <taxon>Arthropoda</taxon>
        <taxon>Hexapoda</taxon>
        <taxon>Insecta</taxon>
        <taxon>Pterygota</taxon>
        <taxon>Neoptera</taxon>
        <taxon>Endopterygota</taxon>
        <taxon>Diptera</taxon>
        <taxon>Nematocera</taxon>
        <taxon>Culicoidea</taxon>
        <taxon>Culicidae</taxon>
        <taxon>Culicinae</taxon>
        <taxon>Culicini</taxon>
        <taxon>Culex</taxon>
        <taxon>Culex</taxon>
    </lineage>
</organism>